<accession>A0AAE4BSU7</accession>
<comment type="caution">
    <text evidence="2">The sequence shown here is derived from an EMBL/GenBank/DDBJ whole genome shotgun (WGS) entry which is preliminary data.</text>
</comment>
<evidence type="ECO:0000313" key="3">
    <source>
        <dbReference type="Proteomes" id="UP001185092"/>
    </source>
</evidence>
<evidence type="ECO:0000313" key="2">
    <source>
        <dbReference type="EMBL" id="MDR6241569.1"/>
    </source>
</evidence>
<protein>
    <recommendedName>
        <fullName evidence="4">SusE outer membrane protein domain-containing protein</fullName>
    </recommendedName>
</protein>
<keyword evidence="3" id="KW-1185">Reference proteome</keyword>
<dbReference type="RefSeq" id="WP_309942458.1">
    <property type="nucleotide sequence ID" value="NZ_AP025307.1"/>
</dbReference>
<name>A0AAE4BSU7_9BACT</name>
<gene>
    <name evidence="2" type="ORF">HNQ88_004656</name>
</gene>
<keyword evidence="1" id="KW-0732">Signal</keyword>
<reference evidence="2" key="1">
    <citation type="submission" date="2023-07" db="EMBL/GenBank/DDBJ databases">
        <title>Genomic Encyclopedia of Type Strains, Phase IV (KMG-IV): sequencing the most valuable type-strain genomes for metagenomic binning, comparative biology and taxonomic classification.</title>
        <authorList>
            <person name="Goeker M."/>
        </authorList>
    </citation>
    <scope>NUCLEOTIDE SEQUENCE</scope>
    <source>
        <strain evidence="2">DSM 26174</strain>
    </source>
</reference>
<proteinExistence type="predicted"/>
<evidence type="ECO:0000256" key="1">
    <source>
        <dbReference type="SAM" id="SignalP"/>
    </source>
</evidence>
<dbReference type="Proteomes" id="UP001185092">
    <property type="component" value="Unassembled WGS sequence"/>
</dbReference>
<organism evidence="2 3">
    <name type="scientific">Aureibacter tunicatorum</name>
    <dbReference type="NCBI Taxonomy" id="866807"/>
    <lineage>
        <taxon>Bacteria</taxon>
        <taxon>Pseudomonadati</taxon>
        <taxon>Bacteroidota</taxon>
        <taxon>Cytophagia</taxon>
        <taxon>Cytophagales</taxon>
        <taxon>Persicobacteraceae</taxon>
        <taxon>Aureibacter</taxon>
    </lineage>
</organism>
<feature type="chain" id="PRO_5042101116" description="SusE outer membrane protein domain-containing protein" evidence="1">
    <location>
        <begin position="23"/>
        <end position="311"/>
    </location>
</feature>
<dbReference type="AlphaFoldDB" id="A0AAE4BSU7"/>
<feature type="signal peptide" evidence="1">
    <location>
        <begin position="1"/>
        <end position="22"/>
    </location>
</feature>
<dbReference type="EMBL" id="JAVDQD010000009">
    <property type="protein sequence ID" value="MDR6241569.1"/>
    <property type="molecule type" value="Genomic_DNA"/>
</dbReference>
<sequence>MKNLIYSILAIGAIFLSSCSNSDLDEKDTPSPVSQMNFNINIDEVEDIASASRSAATSSVSWWGNDVSVVFEYQIYNANTAVGTSQTVESKGVYYGDVLTIEPIYIEGVFDQFELISAVIKEDASGNIVANIPQKGSKYESFVSEPLAHKYAAANGEITTLNLTFVDNTDIPLKDFGYVGFAIGKDEIITVDSYFSIAALKFDGTDWVSAADSVIIKDNAGNEFTYLKVNNSDPNDKDEFYEIYLPSTFDYLDPNAKSFTVPDDIVLYEGGTAINIHSFKDEGLGTVEYTDGDPSVEAQIVDDNVYTIIIK</sequence>
<dbReference type="PROSITE" id="PS51257">
    <property type="entry name" value="PROKAR_LIPOPROTEIN"/>
    <property type="match status" value="1"/>
</dbReference>
<evidence type="ECO:0008006" key="4">
    <source>
        <dbReference type="Google" id="ProtNLM"/>
    </source>
</evidence>